<comment type="cofactor">
    <cofactor evidence="8">
        <name>Fe cation</name>
        <dbReference type="ChEBI" id="CHEBI:24875"/>
    </cofactor>
    <text evidence="8">Binds 2 iron ions per subunit.</text>
</comment>
<feature type="binding site" evidence="8">
    <location>
        <position position="43"/>
    </location>
    <ligand>
        <name>Fe cation</name>
        <dbReference type="ChEBI" id="CHEBI:24875"/>
        <label>1</label>
    </ligand>
</feature>
<evidence type="ECO:0000256" key="4">
    <source>
        <dbReference type="ARBA" id="ARBA00022729"/>
    </source>
</evidence>
<evidence type="ECO:0000256" key="8">
    <source>
        <dbReference type="PIRSR" id="PIRSR000898-1"/>
    </source>
</evidence>
<name>A0AAN5I5M5_9BILA</name>
<dbReference type="AlphaFoldDB" id="A0AAN5I5M5"/>
<accession>A0AAN5I5M5</accession>
<feature type="non-terminal residue" evidence="12">
    <location>
        <position position="1"/>
    </location>
</feature>
<evidence type="ECO:0000256" key="10">
    <source>
        <dbReference type="SAM" id="SignalP"/>
    </source>
</evidence>
<evidence type="ECO:0000256" key="2">
    <source>
        <dbReference type="ARBA" id="ARBA00012646"/>
    </source>
</evidence>
<dbReference type="Pfam" id="PF00149">
    <property type="entry name" value="Metallophos"/>
    <property type="match status" value="1"/>
</dbReference>
<evidence type="ECO:0000256" key="3">
    <source>
        <dbReference type="ARBA" id="ARBA00015822"/>
    </source>
</evidence>
<protein>
    <recommendedName>
        <fullName evidence="3">Tartrate-resistant acid phosphatase type 5</fullName>
        <ecNumber evidence="2">3.1.3.2</ecNumber>
    </recommendedName>
    <alternativeName>
        <fullName evidence="7">Tartrate-resistant acid ATPase</fullName>
    </alternativeName>
    <alternativeName>
        <fullName evidence="6">Type 5 acid phosphatase</fullName>
    </alternativeName>
</protein>
<dbReference type="InterPro" id="IPR004843">
    <property type="entry name" value="Calcineurin-like_PHP"/>
</dbReference>
<dbReference type="PANTHER" id="PTHR10161:SF14">
    <property type="entry name" value="TARTRATE-RESISTANT ACID PHOSPHATASE TYPE 5"/>
    <property type="match status" value="1"/>
</dbReference>
<sequence>RGPQSMGVLSPLSLFLHFFVCSADYSAYLDGGGAALRFFVIGDIGGMPIWDVTSTQKEVARAMIDRARGIKSIINLGDNFYFTGVMSDSDPRFNTTFEYVYRDTRVPWLTIAGNHDHFGNVQAQISYTSKSKLWYFPAPYYNKMYQEGDVSVEFVMLDTIELCGNSVDVQTGSMWDVIKDAIKKKWNGEEMEPKDPVIAERQWAWLEKKLNESRADYLFVAGHYPVYSVSSHGPTECLVDRLVPLLKKYNVTGYFAGHDHSLQHLHSEGITYIVSGAGSRSDQSTGYKDKLRARGVTTYWHYPPFSLLHVLSQLGVNDGGFVELDISKNIAIVLYFNKKGEIKYKSNLYPRWMAIPSSNIGKSIDGEL</sequence>
<feature type="binding site" evidence="8">
    <location>
        <position position="260"/>
    </location>
    <ligand>
        <name>Fe cation</name>
        <dbReference type="ChEBI" id="CHEBI:24875"/>
        <label>1</label>
    </ligand>
</feature>
<feature type="signal peptide" evidence="10">
    <location>
        <begin position="1"/>
        <end position="23"/>
    </location>
</feature>
<comment type="catalytic activity">
    <reaction evidence="1">
        <text>a phosphate monoester + H2O = an alcohol + phosphate</text>
        <dbReference type="Rhea" id="RHEA:15017"/>
        <dbReference type="ChEBI" id="CHEBI:15377"/>
        <dbReference type="ChEBI" id="CHEBI:30879"/>
        <dbReference type="ChEBI" id="CHEBI:43474"/>
        <dbReference type="ChEBI" id="CHEBI:67140"/>
        <dbReference type="EC" id="3.1.3.2"/>
    </reaction>
</comment>
<evidence type="ECO:0000256" key="7">
    <source>
        <dbReference type="ARBA" id="ARBA00031589"/>
    </source>
</evidence>
<dbReference type="GO" id="GO:0003993">
    <property type="term" value="F:acid phosphatase activity"/>
    <property type="evidence" value="ECO:0007669"/>
    <property type="project" value="UniProtKB-EC"/>
</dbReference>
<evidence type="ECO:0000313" key="13">
    <source>
        <dbReference type="Proteomes" id="UP001328107"/>
    </source>
</evidence>
<gene>
    <name evidence="12" type="ORF">PMAYCL1PPCAC_22425</name>
</gene>
<keyword evidence="4 10" id="KW-0732">Signal</keyword>
<feature type="binding site" evidence="8">
    <location>
        <position position="258"/>
    </location>
    <ligand>
        <name>Fe cation</name>
        <dbReference type="ChEBI" id="CHEBI:24875"/>
        <label>2</label>
    </ligand>
</feature>
<feature type="binding site" evidence="8">
    <location>
        <position position="114"/>
    </location>
    <ligand>
        <name>Fe cation</name>
        <dbReference type="ChEBI" id="CHEBI:24875"/>
        <label>2</label>
    </ligand>
</feature>
<dbReference type="EC" id="3.1.3.2" evidence="2"/>
<evidence type="ECO:0000256" key="5">
    <source>
        <dbReference type="ARBA" id="ARBA00022801"/>
    </source>
</evidence>
<keyword evidence="9" id="KW-1015">Disulfide bond</keyword>
<reference evidence="13" key="1">
    <citation type="submission" date="2022-10" db="EMBL/GenBank/DDBJ databases">
        <title>Genome assembly of Pristionchus species.</title>
        <authorList>
            <person name="Yoshida K."/>
            <person name="Sommer R.J."/>
        </authorList>
    </citation>
    <scope>NUCLEOTIDE SEQUENCE [LARGE SCALE GENOMIC DNA]</scope>
    <source>
        <strain evidence="13">RS5460</strain>
    </source>
</reference>
<keyword evidence="8" id="KW-0408">Iron</keyword>
<dbReference type="GO" id="GO:0046872">
    <property type="term" value="F:metal ion binding"/>
    <property type="evidence" value="ECO:0007669"/>
    <property type="project" value="UniProtKB-KW"/>
</dbReference>
<dbReference type="InterPro" id="IPR051558">
    <property type="entry name" value="Metallophosphoesterase_PAP"/>
</dbReference>
<dbReference type="SUPFAM" id="SSF56300">
    <property type="entry name" value="Metallo-dependent phosphatases"/>
    <property type="match status" value="1"/>
</dbReference>
<feature type="binding site" evidence="8">
    <location>
        <position position="81"/>
    </location>
    <ligand>
        <name>Fe cation</name>
        <dbReference type="ChEBI" id="CHEBI:24875"/>
        <label>1</label>
    </ligand>
</feature>
<keyword evidence="5" id="KW-0378">Hydrolase</keyword>
<comment type="caution">
    <text evidence="12">The sequence shown here is derived from an EMBL/GenBank/DDBJ whole genome shotgun (WGS) entry which is preliminary data.</text>
</comment>
<organism evidence="12 13">
    <name type="scientific">Pristionchus mayeri</name>
    <dbReference type="NCBI Taxonomy" id="1317129"/>
    <lineage>
        <taxon>Eukaryota</taxon>
        <taxon>Metazoa</taxon>
        <taxon>Ecdysozoa</taxon>
        <taxon>Nematoda</taxon>
        <taxon>Chromadorea</taxon>
        <taxon>Rhabditida</taxon>
        <taxon>Rhabditina</taxon>
        <taxon>Diplogasteromorpha</taxon>
        <taxon>Diplogasteroidea</taxon>
        <taxon>Neodiplogasteridae</taxon>
        <taxon>Pristionchus</taxon>
    </lineage>
</organism>
<dbReference type="EMBL" id="BTRK01000005">
    <property type="protein sequence ID" value="GMR52230.1"/>
    <property type="molecule type" value="Genomic_DNA"/>
</dbReference>
<keyword evidence="8" id="KW-0479">Metal-binding</keyword>
<feature type="chain" id="PRO_5042818352" description="Tartrate-resistant acid phosphatase type 5" evidence="10">
    <location>
        <begin position="24"/>
        <end position="368"/>
    </location>
</feature>
<feature type="binding site" evidence="8">
    <location>
        <position position="223"/>
    </location>
    <ligand>
        <name>Fe cation</name>
        <dbReference type="ChEBI" id="CHEBI:24875"/>
        <label>2</label>
    </ligand>
</feature>
<evidence type="ECO:0000256" key="9">
    <source>
        <dbReference type="PIRSR" id="PIRSR000898-2"/>
    </source>
</evidence>
<evidence type="ECO:0000313" key="12">
    <source>
        <dbReference type="EMBL" id="GMR52230.1"/>
    </source>
</evidence>
<dbReference type="InterPro" id="IPR029052">
    <property type="entry name" value="Metallo-depent_PP-like"/>
</dbReference>
<dbReference type="PIRSF" id="PIRSF000898">
    <property type="entry name" value="Acid_Ptase_5"/>
    <property type="match status" value="1"/>
</dbReference>
<evidence type="ECO:0000256" key="6">
    <source>
        <dbReference type="ARBA" id="ARBA00029999"/>
    </source>
</evidence>
<feature type="disulfide bond" evidence="9">
    <location>
        <begin position="163"/>
        <end position="237"/>
    </location>
</feature>
<evidence type="ECO:0000256" key="1">
    <source>
        <dbReference type="ARBA" id="ARBA00000032"/>
    </source>
</evidence>
<dbReference type="PANTHER" id="PTHR10161">
    <property type="entry name" value="TARTRATE-RESISTANT ACID PHOSPHATASE TYPE 5"/>
    <property type="match status" value="1"/>
</dbReference>
<feature type="binding site" evidence="8">
    <location>
        <position position="78"/>
    </location>
    <ligand>
        <name>Fe cation</name>
        <dbReference type="ChEBI" id="CHEBI:24875"/>
        <label>2</label>
    </ligand>
</feature>
<feature type="domain" description="Calcineurin-like phosphoesterase" evidence="11">
    <location>
        <begin position="36"/>
        <end position="261"/>
    </location>
</feature>
<evidence type="ECO:0000259" key="11">
    <source>
        <dbReference type="Pfam" id="PF00149"/>
    </source>
</evidence>
<keyword evidence="13" id="KW-1185">Reference proteome</keyword>
<dbReference type="CDD" id="cd07378">
    <property type="entry name" value="MPP_ACP5"/>
    <property type="match status" value="1"/>
</dbReference>
<feature type="binding site" evidence="8">
    <location>
        <position position="78"/>
    </location>
    <ligand>
        <name>Fe cation</name>
        <dbReference type="ChEBI" id="CHEBI:24875"/>
        <label>1</label>
    </ligand>
</feature>
<proteinExistence type="predicted"/>
<dbReference type="InterPro" id="IPR024927">
    <property type="entry name" value="Acid_PPase"/>
</dbReference>
<dbReference type="Proteomes" id="UP001328107">
    <property type="component" value="Unassembled WGS sequence"/>
</dbReference>
<dbReference type="Gene3D" id="3.60.21.10">
    <property type="match status" value="1"/>
</dbReference>